<evidence type="ECO:0000313" key="2">
    <source>
        <dbReference type="Proteomes" id="UP001604277"/>
    </source>
</evidence>
<sequence length="227" mass="25170">MNMRENDTITELLRFFYCYATVNFDSFLNQLQQPQMSLPEIHHHQNGLSSHLDPTSSHDDDFLDQILCSVPYSFPWDLSSLPSNLNGQSAKPLMLSRGLAGNGLRSPTNLFMIQFFREETVTKSKTPSSNNNNNDNIIETEHHVTKLLEEDMGSAMQYLQSKGLCLTPISLAMAISTPTCHSRNPMASINRNTDNPLVNGDECGGTSSPSISVMTVQSTIIGNVSKK</sequence>
<gene>
    <name evidence="1" type="ORF">Fot_52314</name>
</gene>
<name>A0ABD1PKC0_9LAMI</name>
<organism evidence="1 2">
    <name type="scientific">Forsythia ovata</name>
    <dbReference type="NCBI Taxonomy" id="205694"/>
    <lineage>
        <taxon>Eukaryota</taxon>
        <taxon>Viridiplantae</taxon>
        <taxon>Streptophyta</taxon>
        <taxon>Embryophyta</taxon>
        <taxon>Tracheophyta</taxon>
        <taxon>Spermatophyta</taxon>
        <taxon>Magnoliopsida</taxon>
        <taxon>eudicotyledons</taxon>
        <taxon>Gunneridae</taxon>
        <taxon>Pentapetalae</taxon>
        <taxon>asterids</taxon>
        <taxon>lamiids</taxon>
        <taxon>Lamiales</taxon>
        <taxon>Oleaceae</taxon>
        <taxon>Forsythieae</taxon>
        <taxon>Forsythia</taxon>
    </lineage>
</organism>
<dbReference type="Proteomes" id="UP001604277">
    <property type="component" value="Unassembled WGS sequence"/>
</dbReference>
<evidence type="ECO:0000313" key="1">
    <source>
        <dbReference type="EMBL" id="KAL2464358.1"/>
    </source>
</evidence>
<dbReference type="AlphaFoldDB" id="A0ABD1PKC0"/>
<keyword evidence="2" id="KW-1185">Reference proteome</keyword>
<reference evidence="2" key="1">
    <citation type="submission" date="2024-07" db="EMBL/GenBank/DDBJ databases">
        <title>Two chromosome-level genome assemblies of Korean endemic species Abeliophyllum distichum and Forsythia ovata (Oleaceae).</title>
        <authorList>
            <person name="Jang H."/>
        </authorList>
    </citation>
    <scope>NUCLEOTIDE SEQUENCE [LARGE SCALE GENOMIC DNA]</scope>
</reference>
<proteinExistence type="predicted"/>
<accession>A0ABD1PKC0</accession>
<comment type="caution">
    <text evidence="1">The sequence shown here is derived from an EMBL/GenBank/DDBJ whole genome shotgun (WGS) entry which is preliminary data.</text>
</comment>
<dbReference type="EMBL" id="JBFOLJ010000018">
    <property type="protein sequence ID" value="KAL2464358.1"/>
    <property type="molecule type" value="Genomic_DNA"/>
</dbReference>
<protein>
    <submittedName>
        <fullName evidence="1">BHLH domain-containing protein</fullName>
    </submittedName>
</protein>